<reference evidence="1 2" key="1">
    <citation type="journal article" date="2020" name="Int. J. Syst. Evol. Microbiol.">
        <title>Reclassification of Streptomyces castelarensis and Streptomyces sporoclivatus as later heterotypic synonyms of Streptomyces antimycoticus.</title>
        <authorList>
            <person name="Komaki H."/>
            <person name="Tamura T."/>
        </authorList>
    </citation>
    <scope>NUCLEOTIDE SEQUENCE [LARGE SCALE GENOMIC DNA]</scope>
    <source>
        <strain evidence="1 2">NBRC 12839</strain>
    </source>
</reference>
<evidence type="ECO:0000313" key="1">
    <source>
        <dbReference type="EMBL" id="GDY49216.1"/>
    </source>
</evidence>
<dbReference type="AlphaFoldDB" id="A0A4D4KQM8"/>
<keyword evidence="2" id="KW-1185">Reference proteome</keyword>
<dbReference type="Proteomes" id="UP000299290">
    <property type="component" value="Unassembled WGS sequence"/>
</dbReference>
<accession>A0A4D4KQM8</accession>
<evidence type="ECO:0000313" key="2">
    <source>
        <dbReference type="Proteomes" id="UP000299290"/>
    </source>
</evidence>
<dbReference type="EMBL" id="BJHV01000003">
    <property type="protein sequence ID" value="GDY49216.1"/>
    <property type="molecule type" value="Genomic_DNA"/>
</dbReference>
<gene>
    <name evidence="1" type="ORF">SANT12839_100980</name>
</gene>
<organism evidence="1 2">
    <name type="scientific">Streptomyces antimycoticus</name>
    <dbReference type="NCBI Taxonomy" id="68175"/>
    <lineage>
        <taxon>Bacteria</taxon>
        <taxon>Bacillati</taxon>
        <taxon>Actinomycetota</taxon>
        <taxon>Actinomycetes</taxon>
        <taxon>Kitasatosporales</taxon>
        <taxon>Streptomycetaceae</taxon>
        <taxon>Streptomyces</taxon>
        <taxon>Streptomyces violaceusniger group</taxon>
    </lineage>
</organism>
<name>A0A4D4KQM8_9ACTN</name>
<sequence length="153" mass="16764">MPNTPKAEAEPQWPVLVEPEEATRSSWDSSPYVTRLVDCGLEWDAVIITPLERGLAALTRLGLPMDRGYPVLADYVRQELIVHVPAGTARRCTAQGIRSLTTGSWLLMPTSQRGSSSATWLSPPHPTRPQFVDPGELSDALRQVDQTGLLPPP</sequence>
<protein>
    <submittedName>
        <fullName evidence="1">Uncharacterized protein</fullName>
    </submittedName>
</protein>
<dbReference type="RefSeq" id="WP_137970567.1">
    <property type="nucleotide sequence ID" value="NZ_BJHV01000003.1"/>
</dbReference>
<comment type="caution">
    <text evidence="1">The sequence shown here is derived from an EMBL/GenBank/DDBJ whole genome shotgun (WGS) entry which is preliminary data.</text>
</comment>
<proteinExistence type="predicted"/>